<dbReference type="AlphaFoldDB" id="A0A975BFZ3"/>
<organism evidence="1 2">
    <name type="scientific">Desulfonema magnum</name>
    <dbReference type="NCBI Taxonomy" id="45655"/>
    <lineage>
        <taxon>Bacteria</taxon>
        <taxon>Pseudomonadati</taxon>
        <taxon>Thermodesulfobacteriota</taxon>
        <taxon>Desulfobacteria</taxon>
        <taxon>Desulfobacterales</taxon>
        <taxon>Desulfococcaceae</taxon>
        <taxon>Desulfonema</taxon>
    </lineage>
</organism>
<name>A0A975BFZ3_9BACT</name>
<reference evidence="1" key="1">
    <citation type="journal article" date="2021" name="Microb. Physiol.">
        <title>Proteogenomic Insights into the Physiology of Marine, Sulfate-Reducing, Filamentous Desulfonema limicola and Desulfonema magnum.</title>
        <authorList>
            <person name="Schnaars V."/>
            <person name="Wohlbrand L."/>
            <person name="Scheve S."/>
            <person name="Hinrichs C."/>
            <person name="Reinhardt R."/>
            <person name="Rabus R."/>
        </authorList>
    </citation>
    <scope>NUCLEOTIDE SEQUENCE</scope>
    <source>
        <strain evidence="1">4be13</strain>
    </source>
</reference>
<evidence type="ECO:0000313" key="1">
    <source>
        <dbReference type="EMBL" id="QTA84489.1"/>
    </source>
</evidence>
<protein>
    <submittedName>
        <fullName evidence="1">Uncharacterized protein</fullName>
    </submittedName>
</protein>
<proteinExistence type="predicted"/>
<keyword evidence="2" id="KW-1185">Reference proteome</keyword>
<evidence type="ECO:0000313" key="2">
    <source>
        <dbReference type="Proteomes" id="UP000663722"/>
    </source>
</evidence>
<sequence length="44" mass="4818">MNHRLTQITFRRLKKISAINEKIPSKSTSGTATVAMSKCVAGQL</sequence>
<dbReference type="Proteomes" id="UP000663722">
    <property type="component" value="Chromosome"/>
</dbReference>
<accession>A0A975BFZ3</accession>
<dbReference type="EMBL" id="CP061800">
    <property type="protein sequence ID" value="QTA84489.1"/>
    <property type="molecule type" value="Genomic_DNA"/>
</dbReference>
<gene>
    <name evidence="1" type="ORF">dnm_004860</name>
</gene>
<dbReference type="KEGG" id="dmm:dnm_004860"/>